<dbReference type="Proteomes" id="UP000280346">
    <property type="component" value="Unassembled WGS sequence"/>
</dbReference>
<dbReference type="CDD" id="cd01949">
    <property type="entry name" value="GGDEF"/>
    <property type="match status" value="1"/>
</dbReference>
<keyword evidence="7" id="KW-1185">Reference proteome</keyword>
<dbReference type="SUPFAM" id="SSF55073">
    <property type="entry name" value="Nucleotide cyclase"/>
    <property type="match status" value="1"/>
</dbReference>
<dbReference type="InterPro" id="IPR001789">
    <property type="entry name" value="Sig_transdc_resp-reg_receiver"/>
</dbReference>
<dbReference type="GO" id="GO:1902201">
    <property type="term" value="P:negative regulation of bacterial-type flagellum-dependent cell motility"/>
    <property type="evidence" value="ECO:0007669"/>
    <property type="project" value="TreeGrafter"/>
</dbReference>
<keyword evidence="3" id="KW-0597">Phosphoprotein</keyword>
<accession>A0A3S0X6L0</accession>
<dbReference type="InterPro" id="IPR029787">
    <property type="entry name" value="Nucleotide_cyclase"/>
</dbReference>
<dbReference type="GO" id="GO:0052621">
    <property type="term" value="F:diguanylate cyclase activity"/>
    <property type="evidence" value="ECO:0007669"/>
    <property type="project" value="UniProtKB-EC"/>
</dbReference>
<dbReference type="InterPro" id="IPR043128">
    <property type="entry name" value="Rev_trsase/Diguanyl_cyclase"/>
</dbReference>
<dbReference type="SMART" id="SM00448">
    <property type="entry name" value="REC"/>
    <property type="match status" value="1"/>
</dbReference>
<gene>
    <name evidence="6" type="ORF">EJ913_30420</name>
</gene>
<dbReference type="InterPro" id="IPR000160">
    <property type="entry name" value="GGDEF_dom"/>
</dbReference>
<feature type="domain" description="GGDEF" evidence="5">
    <location>
        <begin position="163"/>
        <end position="296"/>
    </location>
</feature>
<dbReference type="SMART" id="SM00267">
    <property type="entry name" value="GGDEF"/>
    <property type="match status" value="1"/>
</dbReference>
<feature type="modified residue" description="4-aspartylphosphate" evidence="3">
    <location>
        <position position="53"/>
    </location>
</feature>
<dbReference type="GO" id="GO:0005886">
    <property type="term" value="C:plasma membrane"/>
    <property type="evidence" value="ECO:0007669"/>
    <property type="project" value="TreeGrafter"/>
</dbReference>
<dbReference type="Gene3D" id="3.30.70.270">
    <property type="match status" value="1"/>
</dbReference>
<evidence type="ECO:0000313" key="7">
    <source>
        <dbReference type="Proteomes" id="UP000280346"/>
    </source>
</evidence>
<dbReference type="PROSITE" id="PS50110">
    <property type="entry name" value="RESPONSE_REGULATORY"/>
    <property type="match status" value="1"/>
</dbReference>
<proteinExistence type="predicted"/>
<dbReference type="InterPro" id="IPR011006">
    <property type="entry name" value="CheY-like_superfamily"/>
</dbReference>
<dbReference type="OrthoDB" id="9812260at2"/>
<dbReference type="NCBIfam" id="TIGR00254">
    <property type="entry name" value="GGDEF"/>
    <property type="match status" value="1"/>
</dbReference>
<dbReference type="GO" id="GO:0043709">
    <property type="term" value="P:cell adhesion involved in single-species biofilm formation"/>
    <property type="evidence" value="ECO:0007669"/>
    <property type="project" value="TreeGrafter"/>
</dbReference>
<evidence type="ECO:0000256" key="1">
    <source>
        <dbReference type="ARBA" id="ARBA00012528"/>
    </source>
</evidence>
<evidence type="ECO:0000259" key="5">
    <source>
        <dbReference type="PROSITE" id="PS50887"/>
    </source>
</evidence>
<name>A0A3S0X6L0_9PROT</name>
<dbReference type="CDD" id="cd17574">
    <property type="entry name" value="REC_OmpR"/>
    <property type="match status" value="1"/>
</dbReference>
<protein>
    <recommendedName>
        <fullName evidence="1">diguanylate cyclase</fullName>
        <ecNumber evidence="1">2.7.7.65</ecNumber>
    </recommendedName>
</protein>
<dbReference type="Gene3D" id="3.40.50.2300">
    <property type="match status" value="1"/>
</dbReference>
<dbReference type="Pfam" id="PF00990">
    <property type="entry name" value="GGDEF"/>
    <property type="match status" value="1"/>
</dbReference>
<sequence>MKTNVLVVDDSAVIRKLIKDHLERHEYRVLVAKDGEEALAIHRAIDIHVLIADLDMPRMNGLELCWHVRAEDGQHRTFSILMMGDSDTRCRAEAFDAGADEFLTKPIDLPTLRARVRAGERITRTQRVMAEMLNTDPLTGVMNRRRFLERLEHEYSYARDTGAPLAVALVDLDRLKAINGAHGHSNGDRALKLFAETCGALLPDGGILGRLDGEAFCMALPTDDVEDAIALVEGIRLSTAALVATTAEGATFSFTVSAGVCLARGTDSVTELLARADESLHVAKRSGSDRTVVRGAEGVVVKARFHVV</sequence>
<dbReference type="PANTHER" id="PTHR45138">
    <property type="entry name" value="REGULATORY COMPONENTS OF SENSORY TRANSDUCTION SYSTEM"/>
    <property type="match status" value="1"/>
</dbReference>
<organism evidence="6 7">
    <name type="scientific">Azospirillum doebereinerae</name>
    <dbReference type="NCBI Taxonomy" id="92933"/>
    <lineage>
        <taxon>Bacteria</taxon>
        <taxon>Pseudomonadati</taxon>
        <taxon>Pseudomonadota</taxon>
        <taxon>Alphaproteobacteria</taxon>
        <taxon>Rhodospirillales</taxon>
        <taxon>Azospirillaceae</taxon>
        <taxon>Azospirillum</taxon>
    </lineage>
</organism>
<comment type="catalytic activity">
    <reaction evidence="2">
        <text>2 GTP = 3',3'-c-di-GMP + 2 diphosphate</text>
        <dbReference type="Rhea" id="RHEA:24898"/>
        <dbReference type="ChEBI" id="CHEBI:33019"/>
        <dbReference type="ChEBI" id="CHEBI:37565"/>
        <dbReference type="ChEBI" id="CHEBI:58805"/>
        <dbReference type="EC" id="2.7.7.65"/>
    </reaction>
</comment>
<dbReference type="EC" id="2.7.7.65" evidence="1"/>
<evidence type="ECO:0000313" key="6">
    <source>
        <dbReference type="EMBL" id="RUQ60727.1"/>
    </source>
</evidence>
<dbReference type="EMBL" id="RZIJ01000051">
    <property type="protein sequence ID" value="RUQ60727.1"/>
    <property type="molecule type" value="Genomic_DNA"/>
</dbReference>
<dbReference type="PROSITE" id="PS50887">
    <property type="entry name" value="GGDEF"/>
    <property type="match status" value="1"/>
</dbReference>
<dbReference type="PANTHER" id="PTHR45138:SF9">
    <property type="entry name" value="DIGUANYLATE CYCLASE DGCM-RELATED"/>
    <property type="match status" value="1"/>
</dbReference>
<dbReference type="InterPro" id="IPR050469">
    <property type="entry name" value="Diguanylate_Cyclase"/>
</dbReference>
<comment type="caution">
    <text evidence="6">The sequence shown here is derived from an EMBL/GenBank/DDBJ whole genome shotgun (WGS) entry which is preliminary data.</text>
</comment>
<feature type="domain" description="Response regulatory" evidence="4">
    <location>
        <begin position="4"/>
        <end position="120"/>
    </location>
</feature>
<evidence type="ECO:0000256" key="2">
    <source>
        <dbReference type="ARBA" id="ARBA00034247"/>
    </source>
</evidence>
<reference evidence="6 7" key="1">
    <citation type="submission" date="2018-12" db="EMBL/GenBank/DDBJ databases">
        <authorList>
            <person name="Yang Y."/>
        </authorList>
    </citation>
    <scope>NUCLEOTIDE SEQUENCE [LARGE SCALE GENOMIC DNA]</scope>
    <source>
        <strain evidence="6 7">GSF71</strain>
    </source>
</reference>
<dbReference type="AlphaFoldDB" id="A0A3S0X6L0"/>
<dbReference type="SUPFAM" id="SSF52172">
    <property type="entry name" value="CheY-like"/>
    <property type="match status" value="1"/>
</dbReference>
<dbReference type="GO" id="GO:0000160">
    <property type="term" value="P:phosphorelay signal transduction system"/>
    <property type="evidence" value="ECO:0007669"/>
    <property type="project" value="InterPro"/>
</dbReference>
<dbReference type="Pfam" id="PF00072">
    <property type="entry name" value="Response_reg"/>
    <property type="match status" value="1"/>
</dbReference>
<evidence type="ECO:0000259" key="4">
    <source>
        <dbReference type="PROSITE" id="PS50110"/>
    </source>
</evidence>
<evidence type="ECO:0000256" key="3">
    <source>
        <dbReference type="PROSITE-ProRule" id="PRU00169"/>
    </source>
</evidence>
<dbReference type="RefSeq" id="WP_127005068.1">
    <property type="nucleotide sequence ID" value="NZ_CP173190.1"/>
</dbReference>